<evidence type="ECO:0000256" key="2">
    <source>
        <dbReference type="SAM" id="MobiDB-lite"/>
    </source>
</evidence>
<accession>A0ABN9W2D3</accession>
<dbReference type="Proteomes" id="UP001189429">
    <property type="component" value="Unassembled WGS sequence"/>
</dbReference>
<evidence type="ECO:0000313" key="3">
    <source>
        <dbReference type="EMBL" id="CAK0879416.1"/>
    </source>
</evidence>
<evidence type="ECO:0000313" key="4">
    <source>
        <dbReference type="Proteomes" id="UP001189429"/>
    </source>
</evidence>
<dbReference type="EMBL" id="CAUYUJ010017952">
    <property type="protein sequence ID" value="CAK0879416.1"/>
    <property type="molecule type" value="Genomic_DNA"/>
</dbReference>
<organism evidence="3 4">
    <name type="scientific">Prorocentrum cordatum</name>
    <dbReference type="NCBI Taxonomy" id="2364126"/>
    <lineage>
        <taxon>Eukaryota</taxon>
        <taxon>Sar</taxon>
        <taxon>Alveolata</taxon>
        <taxon>Dinophyceae</taxon>
        <taxon>Prorocentrales</taxon>
        <taxon>Prorocentraceae</taxon>
        <taxon>Prorocentrum</taxon>
    </lineage>
</organism>
<feature type="compositionally biased region" description="Low complexity" evidence="2">
    <location>
        <begin position="145"/>
        <end position="159"/>
    </location>
</feature>
<feature type="coiled-coil region" evidence="1">
    <location>
        <begin position="21"/>
        <end position="55"/>
    </location>
</feature>
<proteinExistence type="predicted"/>
<reference evidence="3" key="1">
    <citation type="submission" date="2023-10" db="EMBL/GenBank/DDBJ databases">
        <authorList>
            <person name="Chen Y."/>
            <person name="Shah S."/>
            <person name="Dougan E. K."/>
            <person name="Thang M."/>
            <person name="Chan C."/>
        </authorList>
    </citation>
    <scope>NUCLEOTIDE SEQUENCE [LARGE SCALE GENOMIC DNA]</scope>
</reference>
<keyword evidence="4" id="KW-1185">Reference proteome</keyword>
<feature type="non-terminal residue" evidence="3">
    <location>
        <position position="180"/>
    </location>
</feature>
<gene>
    <name evidence="3" type="ORF">PCOR1329_LOCUS62855</name>
</gene>
<name>A0ABN9W2D3_9DINO</name>
<feature type="non-terminal residue" evidence="3">
    <location>
        <position position="1"/>
    </location>
</feature>
<keyword evidence="1" id="KW-0175">Coiled coil</keyword>
<feature type="region of interest" description="Disordered" evidence="2">
    <location>
        <begin position="133"/>
        <end position="159"/>
    </location>
</feature>
<sequence>ELKMQFPALALKINNMRSEIVDKFEERCQSIESDALEMQQQIDSLEQYIRRLQGHEVFPDLRGGSYHLQSFTKNGLCDNVRSPACRNGCKEVLNAIQLSSPLITNKPVDSDTRLTPSETVDLLVPRQAVEMALPPEPDEKTHTVTPSTSSATWSSDSAPAAASASTEQLSFTVIAEQLVW</sequence>
<evidence type="ECO:0000256" key="1">
    <source>
        <dbReference type="SAM" id="Coils"/>
    </source>
</evidence>
<comment type="caution">
    <text evidence="3">The sequence shown here is derived from an EMBL/GenBank/DDBJ whole genome shotgun (WGS) entry which is preliminary data.</text>
</comment>
<protein>
    <submittedName>
        <fullName evidence="3">Uncharacterized protein</fullName>
    </submittedName>
</protein>